<dbReference type="GeneID" id="105050885"/>
<evidence type="ECO:0000256" key="1">
    <source>
        <dbReference type="ARBA" id="ARBA00004123"/>
    </source>
</evidence>
<dbReference type="Pfam" id="PF17238">
    <property type="entry name" value="NUP160_helical_2"/>
    <property type="match status" value="1"/>
</dbReference>
<feature type="region of interest" description="Disordered" evidence="4">
    <location>
        <begin position="32"/>
        <end position="53"/>
    </location>
</feature>
<feature type="domain" description="NUP160 middle TPR" evidence="8">
    <location>
        <begin position="921"/>
        <end position="1169"/>
    </location>
</feature>
<keyword evidence="3" id="KW-0539">Nucleus</keyword>
<feature type="domain" description="NUP160 helical" evidence="6">
    <location>
        <begin position="555"/>
        <end position="742"/>
    </location>
</feature>
<accession>A0A6I9RMN2</accession>
<organism evidence="9 10">
    <name type="scientific">Elaeis guineensis var. tenera</name>
    <name type="common">Oil palm</name>
    <dbReference type="NCBI Taxonomy" id="51953"/>
    <lineage>
        <taxon>Eukaryota</taxon>
        <taxon>Viridiplantae</taxon>
        <taxon>Streptophyta</taxon>
        <taxon>Embryophyta</taxon>
        <taxon>Tracheophyta</taxon>
        <taxon>Spermatophyta</taxon>
        <taxon>Magnoliopsida</taxon>
        <taxon>Liliopsida</taxon>
        <taxon>Arecaceae</taxon>
        <taxon>Arecoideae</taxon>
        <taxon>Cocoseae</taxon>
        <taxon>Elaeidinae</taxon>
        <taxon>Elaeis</taxon>
    </lineage>
</organism>
<evidence type="ECO:0000313" key="10">
    <source>
        <dbReference type="RefSeq" id="XP_010929399.1"/>
    </source>
</evidence>
<dbReference type="Proteomes" id="UP000504607">
    <property type="component" value="Chromosome 8"/>
</dbReference>
<reference evidence="10" key="1">
    <citation type="submission" date="2025-08" db="UniProtKB">
        <authorList>
            <consortium name="RefSeq"/>
        </authorList>
    </citation>
    <scope>IDENTIFICATION</scope>
</reference>
<dbReference type="Pfam" id="PF23354">
    <property type="entry name" value="TPR_NUP160_120_M"/>
    <property type="match status" value="1"/>
</dbReference>
<evidence type="ECO:0000259" key="7">
    <source>
        <dbReference type="Pfam" id="PF23347"/>
    </source>
</evidence>
<evidence type="ECO:0000259" key="6">
    <source>
        <dbReference type="Pfam" id="PF17238"/>
    </source>
</evidence>
<dbReference type="InterPro" id="IPR056536">
    <property type="entry name" value="TPR_NUP160_C"/>
</dbReference>
<dbReference type="InterPro" id="IPR035192">
    <property type="entry name" value="NUP160_hel_plant"/>
</dbReference>
<dbReference type="InterPro" id="IPR021717">
    <property type="entry name" value="Nucleoporin_Nup160"/>
</dbReference>
<comment type="subcellular location">
    <subcellularLocation>
        <location evidence="1">Nucleus</location>
    </subcellularLocation>
</comment>
<sequence>MAAASRSLAGMEVPIAGSEKVRWIEVTVPFSSPLSSPPQLPASQPSTPTASRNAASCHVIHGDPPAYLVWRLHKNLPNVLEVVELFPHKEFPETGLHIVFQDALCPFAFVCKNEIQSRAGNGYLLYTLTVSGVAYLFYLRSSLSYISGSTFPQNELVEFNVQTHAQIGNITAVTAAPGCMIIGRQDGSIGCYQLGILDPSAPGFMNELRDDAGIGRLWNLVSRGKVVGPVQDMVISEICGRKLLFVLHLDGILRVWDLVSRMKIIGHNVSSSELEGSNPSRLCVGDANQDTNLICLAILHEGILVSDRQMVSLHHFGFSAGEKVSLSPEPAMQNIHLEEGKLIDLRLHFSKLWMLKEDGSMLYDLSYFDCNVKHTGTYNLQEDSVADQLFQSSEHALDDLIWTNSSIFSSIKDRTAYFISSIFLRRLLQPGVYHSSALRATILEHKKYLSDHEFKSLTVAGLKKAIFTIIEGEGATMNSSSAIYNWKSFCSHFFGHWCQSSMPYGLLLDSSNDVIGLIRKSSISLFRSLEGVEQLIYGSSDEFQDLKCSTMILPDSNIDSEILFEALRCMSHINHQLGRAATAIFYESLVSPIVSSDDIICQLLKILETGYNPSLATSLISQIGVDATWEKQQMAHKSQRKFAVEMLLSLHSLHTKAANWSGVLDVIEKYLKYLTPHKSSQNFDSKGIYSISSSVLVLTTSQVARVMFESAFDVLLLLGYLVNVSGQVYMMQTDVARIRLKLIPTIQEILMQWLILHFMAITPTTPPTVEDFSSRLSSLNIDNKTDKRSLDGKLGSSDFTLACLLDFPCSSEGEDVLCSKSFPNPRKLIHLIQNFSSLVIWGKTSEEFPLSSKPMLELASLLLRHGQYEAAENLFLIIDAHLRSRKASQNAQSTDGEWCARLHLLGYCLLVRAQGGLHGALKEQKIRESIRCFFRAASGQGAPQSLQNLSFETGLQYSGEYGSIAIWRLHYYQWAMQLFEQYSVSEGACQFALAALEQVDVVLNLSDGNNDDDLLPEPATTIQGRLWANVFKFTLDMKQYGNAYCAIISNPDEDSKYICLRRFVIVLCELGEAKVLCDGKLPFVGLTEKVEQELVWKAERSDISARPNLYKLLYAFEVHRNNWRKAASYMYRYSVRLKKEATLDGKHLVSSALQERLQTLAAAINALQLVDHAYAWIDSQYGDNFTHDQGSPSKKPRNVVTANSASVDGAPQSWGLQYCVDIEMLEKEHMLASAQYLLALVNDKFKFSGTQALGNLVDVLIQENIYDMAFTIIVKFWKGSGLKRELERAFVAISQKCCPNRAGSSVIGSNVKASNLLLPSSEDDTYADGKLNASPVIHQFKGSGQWETLEIYLEKYRKLHPRLPVIVAETLLYTDPQIELPLWLVHMFKGGRRATSWGMTGQESDAATLFRLYVDYGRHAEATNLLLEYLESFASLRPADVVNRKKMSAIWFPYTAIERLWSQLEELQSAGHMVEQCDKLKRLLRGALMSHLKQVEVDSEDALCAATGAETQNSSS</sequence>
<evidence type="ECO:0000259" key="8">
    <source>
        <dbReference type="Pfam" id="PF23354"/>
    </source>
</evidence>
<dbReference type="InterPro" id="IPR036322">
    <property type="entry name" value="WD40_repeat_dom_sf"/>
</dbReference>
<proteinExistence type="predicted"/>
<dbReference type="InterPro" id="IPR059141">
    <property type="entry name" value="Beta-prop_Nup120_160"/>
</dbReference>
<evidence type="ECO:0000256" key="2">
    <source>
        <dbReference type="ARBA" id="ARBA00022448"/>
    </source>
</evidence>
<dbReference type="SUPFAM" id="SSF50978">
    <property type="entry name" value="WD40 repeat-like"/>
    <property type="match status" value="1"/>
</dbReference>
<dbReference type="PANTHER" id="PTHR21286">
    <property type="entry name" value="NUCLEAR PORE COMPLEX PROTEIN NUP160"/>
    <property type="match status" value="1"/>
</dbReference>
<dbReference type="PANTHER" id="PTHR21286:SF0">
    <property type="entry name" value="NUCLEAR PORE COMPLEX PROTEIN NUP160"/>
    <property type="match status" value="1"/>
</dbReference>
<evidence type="ECO:0000256" key="4">
    <source>
        <dbReference type="SAM" id="MobiDB-lite"/>
    </source>
</evidence>
<evidence type="ECO:0000259" key="5">
    <source>
        <dbReference type="Pfam" id="PF11715"/>
    </source>
</evidence>
<gene>
    <name evidence="10" type="primary">LOC105050885</name>
</gene>
<feature type="domain" description="NUP160 C-terminal TPR" evidence="7">
    <location>
        <begin position="1223"/>
        <end position="1502"/>
    </location>
</feature>
<dbReference type="RefSeq" id="XP_010929399.1">
    <property type="nucleotide sequence ID" value="XM_010931097.3"/>
</dbReference>
<keyword evidence="2" id="KW-0813">Transport</keyword>
<feature type="domain" description="Nucleoporin Nup120/160 beta-propeller" evidence="5">
    <location>
        <begin position="67"/>
        <end position="533"/>
    </location>
</feature>
<dbReference type="InParanoid" id="A0A6I9RMN2"/>
<evidence type="ECO:0000313" key="9">
    <source>
        <dbReference type="Proteomes" id="UP000504607"/>
    </source>
</evidence>
<dbReference type="GO" id="GO:0005643">
    <property type="term" value="C:nuclear pore"/>
    <property type="evidence" value="ECO:0007669"/>
    <property type="project" value="UniProtKB-ARBA"/>
</dbReference>
<dbReference type="Pfam" id="PF11715">
    <property type="entry name" value="Beta-prop_Nup120_160"/>
    <property type="match status" value="1"/>
</dbReference>
<protein>
    <submittedName>
        <fullName evidence="10">Nuclear pore complex protein NUP160</fullName>
    </submittedName>
</protein>
<dbReference type="KEGG" id="egu:105050885"/>
<evidence type="ECO:0000256" key="3">
    <source>
        <dbReference type="ARBA" id="ARBA00023242"/>
    </source>
</evidence>
<name>A0A6I9RMN2_ELAGV</name>
<keyword evidence="9" id="KW-1185">Reference proteome</keyword>
<dbReference type="Pfam" id="PF23347">
    <property type="entry name" value="TPR_Nup160_C"/>
    <property type="match status" value="1"/>
</dbReference>
<dbReference type="GO" id="GO:0017056">
    <property type="term" value="F:structural constituent of nuclear pore"/>
    <property type="evidence" value="ECO:0007669"/>
    <property type="project" value="TreeGrafter"/>
</dbReference>
<dbReference type="InterPro" id="IPR056535">
    <property type="entry name" value="TPR_NUP160_M"/>
</dbReference>
<dbReference type="OrthoDB" id="67716at2759"/>